<sequence length="181" mass="19948">MNLQKLMKNIQLMQCIKNNNINEAEELLNAGADANFVNLHGFNETPLHEAVLTGNPKIVQLLLARGADCEAKNAENKTPIDLCSLLDDQKKQIIEAVFQECANTSVKIVPRSHQESDPTNGTFHKRSGTANVGQYYETKLLTMVLCRILHDGKIGSFFLGNNLEEVGAFDDIVLKTSIGGH</sequence>
<dbReference type="SUPFAM" id="SSF48403">
    <property type="entry name" value="Ankyrin repeat"/>
    <property type="match status" value="1"/>
</dbReference>
<protein>
    <submittedName>
        <fullName evidence="4">Protein phosphatase 1 regulatory subunit 16A</fullName>
    </submittedName>
</protein>
<dbReference type="PANTHER" id="PTHR24171:SF9">
    <property type="entry name" value="ANKYRIN REPEAT DOMAIN-CONTAINING PROTEIN 39"/>
    <property type="match status" value="1"/>
</dbReference>
<dbReference type="Pfam" id="PF13857">
    <property type="entry name" value="Ank_5"/>
    <property type="match status" value="1"/>
</dbReference>
<dbReference type="PROSITE" id="PS50297">
    <property type="entry name" value="ANK_REP_REGION"/>
    <property type="match status" value="1"/>
</dbReference>
<evidence type="ECO:0000313" key="4">
    <source>
        <dbReference type="EMBL" id="CAG6467638.1"/>
    </source>
</evidence>
<keyword evidence="1" id="KW-0677">Repeat</keyword>
<keyword evidence="2 3" id="KW-0040">ANK repeat</keyword>
<accession>A0A8D8FEL7</accession>
<evidence type="ECO:0000256" key="3">
    <source>
        <dbReference type="PROSITE-ProRule" id="PRU00023"/>
    </source>
</evidence>
<reference evidence="4" key="1">
    <citation type="submission" date="2021-05" db="EMBL/GenBank/DDBJ databases">
        <authorList>
            <person name="Alioto T."/>
            <person name="Alioto T."/>
            <person name="Gomez Garrido J."/>
        </authorList>
    </citation>
    <scope>NUCLEOTIDE SEQUENCE</scope>
</reference>
<name>A0A8D8FEL7_CULPI</name>
<dbReference type="Gene3D" id="1.25.40.20">
    <property type="entry name" value="Ankyrin repeat-containing domain"/>
    <property type="match status" value="1"/>
</dbReference>
<evidence type="ECO:0000256" key="1">
    <source>
        <dbReference type="ARBA" id="ARBA00022737"/>
    </source>
</evidence>
<dbReference type="InterPro" id="IPR036770">
    <property type="entry name" value="Ankyrin_rpt-contain_sf"/>
</dbReference>
<dbReference type="PANTHER" id="PTHR24171">
    <property type="entry name" value="ANKYRIN REPEAT DOMAIN-CONTAINING PROTEIN 39-RELATED"/>
    <property type="match status" value="1"/>
</dbReference>
<dbReference type="InterPro" id="IPR002110">
    <property type="entry name" value="Ankyrin_rpt"/>
</dbReference>
<dbReference type="SMART" id="SM00248">
    <property type="entry name" value="ANK"/>
    <property type="match status" value="2"/>
</dbReference>
<feature type="repeat" description="ANK" evidence="3">
    <location>
        <begin position="42"/>
        <end position="74"/>
    </location>
</feature>
<evidence type="ECO:0000256" key="2">
    <source>
        <dbReference type="ARBA" id="ARBA00023043"/>
    </source>
</evidence>
<dbReference type="PROSITE" id="PS50088">
    <property type="entry name" value="ANK_REPEAT"/>
    <property type="match status" value="1"/>
</dbReference>
<dbReference type="AlphaFoldDB" id="A0A8D8FEL7"/>
<proteinExistence type="predicted"/>
<dbReference type="EMBL" id="HBUE01058870">
    <property type="protein sequence ID" value="CAG6467638.1"/>
    <property type="molecule type" value="Transcribed_RNA"/>
</dbReference>
<organism evidence="4">
    <name type="scientific">Culex pipiens</name>
    <name type="common">House mosquito</name>
    <dbReference type="NCBI Taxonomy" id="7175"/>
    <lineage>
        <taxon>Eukaryota</taxon>
        <taxon>Metazoa</taxon>
        <taxon>Ecdysozoa</taxon>
        <taxon>Arthropoda</taxon>
        <taxon>Hexapoda</taxon>
        <taxon>Insecta</taxon>
        <taxon>Pterygota</taxon>
        <taxon>Neoptera</taxon>
        <taxon>Endopterygota</taxon>
        <taxon>Diptera</taxon>
        <taxon>Nematocera</taxon>
        <taxon>Culicoidea</taxon>
        <taxon>Culicidae</taxon>
        <taxon>Culicinae</taxon>
        <taxon>Culicini</taxon>
        <taxon>Culex</taxon>
        <taxon>Culex</taxon>
    </lineage>
</organism>